<reference evidence="7 8" key="1">
    <citation type="submission" date="2016-05" db="EMBL/GenBank/DDBJ databases">
        <title>Complete genome sequence of Corynebacterium crudilactis, a new Corynebacterium species isolated from raw cow's milk.</title>
        <authorList>
            <person name="Christian R."/>
            <person name="Zimmermann J."/>
            <person name="Lipski A."/>
            <person name="Kalinowski J."/>
        </authorList>
    </citation>
    <scope>NUCLEOTIDE SEQUENCE [LARGE SCALE GENOMIC DNA]</scope>
    <source>
        <strain evidence="7 8">JZ16</strain>
    </source>
</reference>
<dbReference type="InterPro" id="IPR005119">
    <property type="entry name" value="LysR_subst-bd"/>
</dbReference>
<name>A0A172QQU1_9CORY</name>
<dbReference type="PANTHER" id="PTHR30346:SF0">
    <property type="entry name" value="HCA OPERON TRANSCRIPTIONAL ACTIVATOR HCAR"/>
    <property type="match status" value="1"/>
</dbReference>
<protein>
    <recommendedName>
        <fullName evidence="6">HTH lysR-type domain-containing protein</fullName>
    </recommendedName>
</protein>
<keyword evidence="2" id="KW-0805">Transcription regulation</keyword>
<keyword evidence="8" id="KW-1185">Reference proteome</keyword>
<dbReference type="KEGG" id="ccjz:ccrud_01765"/>
<dbReference type="EMBL" id="CP015622">
    <property type="protein sequence ID" value="ANE03063.1"/>
    <property type="molecule type" value="Genomic_DNA"/>
</dbReference>
<dbReference type="PROSITE" id="PS50931">
    <property type="entry name" value="HTH_LYSR"/>
    <property type="match status" value="1"/>
</dbReference>
<dbReference type="InterPro" id="IPR036390">
    <property type="entry name" value="WH_DNA-bd_sf"/>
</dbReference>
<comment type="similarity">
    <text evidence="1">Belongs to the LysR transcriptional regulatory family.</text>
</comment>
<sequence>MAETGTINAAADICMVSPVAVGHALGELDRALGTPLTNRVRAKGVSLTPAGETVAEQARKILQDVAQLPLLIDAQSTTIGRTVRIGAFASLSASTIPPLITHFRKSHPETEIHFIEGDYDVLTAALSAGEIDMFLAQRNQLRPGVQALPIRRLKPYILMSTDHLLAAETDISFHQLHNEDFIRLGLSPARQHMTAILEEHGLKDRIRWTSDSIETVKELVGSGLGISLLYSYNQHFHTISGKKLSSVPIRDIGRENFTVVCIPDNIDPSPATLAVVDFFRSEAEQILPVGGLIHEQVSDHNVIRLAP</sequence>
<evidence type="ECO:0000259" key="6">
    <source>
        <dbReference type="PROSITE" id="PS50931"/>
    </source>
</evidence>
<dbReference type="GO" id="GO:0003700">
    <property type="term" value="F:DNA-binding transcription factor activity"/>
    <property type="evidence" value="ECO:0007669"/>
    <property type="project" value="InterPro"/>
</dbReference>
<dbReference type="Gene3D" id="1.10.10.10">
    <property type="entry name" value="Winged helix-like DNA-binding domain superfamily/Winged helix DNA-binding domain"/>
    <property type="match status" value="1"/>
</dbReference>
<dbReference type="GO" id="GO:0003677">
    <property type="term" value="F:DNA binding"/>
    <property type="evidence" value="ECO:0007669"/>
    <property type="project" value="UniProtKB-KW"/>
</dbReference>
<evidence type="ECO:0000256" key="2">
    <source>
        <dbReference type="ARBA" id="ARBA00023015"/>
    </source>
</evidence>
<evidence type="ECO:0000313" key="7">
    <source>
        <dbReference type="EMBL" id="ANE03063.1"/>
    </source>
</evidence>
<feature type="domain" description="HTH lysR-type" evidence="6">
    <location>
        <begin position="1"/>
        <end position="48"/>
    </location>
</feature>
<evidence type="ECO:0000313" key="8">
    <source>
        <dbReference type="Proteomes" id="UP000076929"/>
    </source>
</evidence>
<accession>A0A172QQU1</accession>
<evidence type="ECO:0000256" key="4">
    <source>
        <dbReference type="ARBA" id="ARBA00023159"/>
    </source>
</evidence>
<evidence type="ECO:0000256" key="1">
    <source>
        <dbReference type="ARBA" id="ARBA00009437"/>
    </source>
</evidence>
<keyword evidence="5" id="KW-0804">Transcription</keyword>
<dbReference type="AlphaFoldDB" id="A0A172QQU1"/>
<evidence type="ECO:0000256" key="5">
    <source>
        <dbReference type="ARBA" id="ARBA00023163"/>
    </source>
</evidence>
<dbReference type="Proteomes" id="UP000076929">
    <property type="component" value="Chromosome"/>
</dbReference>
<dbReference type="GO" id="GO:0032993">
    <property type="term" value="C:protein-DNA complex"/>
    <property type="evidence" value="ECO:0007669"/>
    <property type="project" value="TreeGrafter"/>
</dbReference>
<dbReference type="Gene3D" id="3.40.190.10">
    <property type="entry name" value="Periplasmic binding protein-like II"/>
    <property type="match status" value="2"/>
</dbReference>
<proteinExistence type="inferred from homology"/>
<dbReference type="STRING" id="1652495.ccrud_01765"/>
<dbReference type="InterPro" id="IPR000847">
    <property type="entry name" value="LysR_HTH_N"/>
</dbReference>
<organism evidence="7 8">
    <name type="scientific">Corynebacterium crudilactis</name>
    <dbReference type="NCBI Taxonomy" id="1652495"/>
    <lineage>
        <taxon>Bacteria</taxon>
        <taxon>Bacillati</taxon>
        <taxon>Actinomycetota</taxon>
        <taxon>Actinomycetes</taxon>
        <taxon>Mycobacteriales</taxon>
        <taxon>Corynebacteriaceae</taxon>
        <taxon>Corynebacterium</taxon>
    </lineage>
</organism>
<keyword evidence="4" id="KW-0010">Activator</keyword>
<dbReference type="PANTHER" id="PTHR30346">
    <property type="entry name" value="TRANSCRIPTIONAL DUAL REGULATOR HCAR-RELATED"/>
    <property type="match status" value="1"/>
</dbReference>
<dbReference type="Pfam" id="PF03466">
    <property type="entry name" value="LysR_substrate"/>
    <property type="match status" value="1"/>
</dbReference>
<keyword evidence="3" id="KW-0238">DNA-binding</keyword>
<dbReference type="SUPFAM" id="SSF46785">
    <property type="entry name" value="Winged helix' DNA-binding domain"/>
    <property type="match status" value="1"/>
</dbReference>
<dbReference type="InterPro" id="IPR036388">
    <property type="entry name" value="WH-like_DNA-bd_sf"/>
</dbReference>
<dbReference type="SUPFAM" id="SSF53850">
    <property type="entry name" value="Periplasmic binding protein-like II"/>
    <property type="match status" value="1"/>
</dbReference>
<evidence type="ECO:0000256" key="3">
    <source>
        <dbReference type="ARBA" id="ARBA00023125"/>
    </source>
</evidence>
<dbReference type="Pfam" id="PF00126">
    <property type="entry name" value="HTH_1"/>
    <property type="match status" value="1"/>
</dbReference>
<gene>
    <name evidence="7" type="ORF">ccrud_01765</name>
</gene>